<evidence type="ECO:0000313" key="2">
    <source>
        <dbReference type="Proteomes" id="UP000640274"/>
    </source>
</evidence>
<reference evidence="1" key="1">
    <citation type="submission" date="2020-12" db="EMBL/GenBank/DDBJ databases">
        <authorList>
            <person name="Huq M.A."/>
        </authorList>
    </citation>
    <scope>NUCLEOTIDE SEQUENCE</scope>
    <source>
        <strain evidence="1">MAHUQ-46</strain>
    </source>
</reference>
<dbReference type="AlphaFoldDB" id="A0A934J4T8"/>
<dbReference type="EMBL" id="JAELUP010000032">
    <property type="protein sequence ID" value="MBJ6361548.1"/>
    <property type="molecule type" value="Genomic_DNA"/>
</dbReference>
<protein>
    <submittedName>
        <fullName evidence="1">Uncharacterized protein</fullName>
    </submittedName>
</protein>
<comment type="caution">
    <text evidence="1">The sequence shown here is derived from an EMBL/GenBank/DDBJ whole genome shotgun (WGS) entry which is preliminary data.</text>
</comment>
<dbReference type="RefSeq" id="WP_199019104.1">
    <property type="nucleotide sequence ID" value="NZ_JAELUP010000032.1"/>
</dbReference>
<evidence type="ECO:0000313" key="1">
    <source>
        <dbReference type="EMBL" id="MBJ6361548.1"/>
    </source>
</evidence>
<proteinExistence type="predicted"/>
<sequence length="163" mass="19059">MKESMKLTGNGRWESMRMMVPEYREQYLALREQAEMAVIEPPTKEEMILLHDNAILAMIFQMIDANRKELAKSKQTLQPWYLIVLNALQLKVLEDSSRTKKALKNAGIYVKEIDKVDGLARYRYNCRGVQDEFQMTREYARGEITRRIGSYGKALFSKVNDEE</sequence>
<accession>A0A934J4T8</accession>
<organism evidence="1 2">
    <name type="scientific">Paenibacillus roseus</name>
    <dbReference type="NCBI Taxonomy" id="2798579"/>
    <lineage>
        <taxon>Bacteria</taxon>
        <taxon>Bacillati</taxon>
        <taxon>Bacillota</taxon>
        <taxon>Bacilli</taxon>
        <taxon>Bacillales</taxon>
        <taxon>Paenibacillaceae</taxon>
        <taxon>Paenibacillus</taxon>
    </lineage>
</organism>
<keyword evidence="2" id="KW-1185">Reference proteome</keyword>
<dbReference type="Pfam" id="PF26325">
    <property type="entry name" value="YhjD"/>
    <property type="match status" value="1"/>
</dbReference>
<name>A0A934J4T8_9BACL</name>
<dbReference type="Proteomes" id="UP000640274">
    <property type="component" value="Unassembled WGS sequence"/>
</dbReference>
<dbReference type="InterPro" id="IPR058600">
    <property type="entry name" value="YhjD-like"/>
</dbReference>
<gene>
    <name evidence="1" type="ORF">JFN88_09565</name>
</gene>